<sequence length="54" mass="6081">MYHYSRHVALNIIFGPIPTSLKKPFPDSRPPSPAEHPLPKPSGTTRPAQSFRTR</sequence>
<dbReference type="EMBL" id="KZ678141">
    <property type="protein sequence ID" value="PSN62807.1"/>
    <property type="molecule type" value="Genomic_DNA"/>
</dbReference>
<evidence type="ECO:0000313" key="3">
    <source>
        <dbReference type="Proteomes" id="UP000240883"/>
    </source>
</evidence>
<reference evidence="2 3" key="1">
    <citation type="journal article" date="2018" name="Front. Microbiol.">
        <title>Genome-Wide Analysis of Corynespora cassiicola Leaf Fall Disease Putative Effectors.</title>
        <authorList>
            <person name="Lopez D."/>
            <person name="Ribeiro S."/>
            <person name="Label P."/>
            <person name="Fumanal B."/>
            <person name="Venisse J.S."/>
            <person name="Kohler A."/>
            <person name="de Oliveira R.R."/>
            <person name="Labutti K."/>
            <person name="Lipzen A."/>
            <person name="Lail K."/>
            <person name="Bauer D."/>
            <person name="Ohm R.A."/>
            <person name="Barry K.W."/>
            <person name="Spatafora J."/>
            <person name="Grigoriev I.V."/>
            <person name="Martin F.M."/>
            <person name="Pujade-Renaud V."/>
        </authorList>
    </citation>
    <scope>NUCLEOTIDE SEQUENCE [LARGE SCALE GENOMIC DNA]</scope>
    <source>
        <strain evidence="2 3">Philippines</strain>
    </source>
</reference>
<protein>
    <submittedName>
        <fullName evidence="2">Uncharacterized protein</fullName>
    </submittedName>
</protein>
<proteinExistence type="predicted"/>
<feature type="region of interest" description="Disordered" evidence="1">
    <location>
        <begin position="17"/>
        <end position="54"/>
    </location>
</feature>
<name>A0A2T2NBK1_CORCC</name>
<organism evidence="2 3">
    <name type="scientific">Corynespora cassiicola Philippines</name>
    <dbReference type="NCBI Taxonomy" id="1448308"/>
    <lineage>
        <taxon>Eukaryota</taxon>
        <taxon>Fungi</taxon>
        <taxon>Dikarya</taxon>
        <taxon>Ascomycota</taxon>
        <taxon>Pezizomycotina</taxon>
        <taxon>Dothideomycetes</taxon>
        <taxon>Pleosporomycetidae</taxon>
        <taxon>Pleosporales</taxon>
        <taxon>Corynesporascaceae</taxon>
        <taxon>Corynespora</taxon>
    </lineage>
</organism>
<evidence type="ECO:0000256" key="1">
    <source>
        <dbReference type="SAM" id="MobiDB-lite"/>
    </source>
</evidence>
<dbReference type="Proteomes" id="UP000240883">
    <property type="component" value="Unassembled WGS sequence"/>
</dbReference>
<evidence type="ECO:0000313" key="2">
    <source>
        <dbReference type="EMBL" id="PSN62807.1"/>
    </source>
</evidence>
<feature type="compositionally biased region" description="Pro residues" evidence="1">
    <location>
        <begin position="27"/>
        <end position="40"/>
    </location>
</feature>
<keyword evidence="3" id="KW-1185">Reference proteome</keyword>
<dbReference type="AlphaFoldDB" id="A0A2T2NBK1"/>
<feature type="compositionally biased region" description="Polar residues" evidence="1">
    <location>
        <begin position="42"/>
        <end position="54"/>
    </location>
</feature>
<accession>A0A2T2NBK1</accession>
<gene>
    <name evidence="2" type="ORF">BS50DRAFT_577696</name>
</gene>